<feature type="region of interest" description="Disordered" evidence="2">
    <location>
        <begin position="634"/>
        <end position="657"/>
    </location>
</feature>
<evidence type="ECO:0000256" key="1">
    <source>
        <dbReference type="ARBA" id="ARBA00023157"/>
    </source>
</evidence>
<dbReference type="Gene3D" id="3.10.100.10">
    <property type="entry name" value="Mannose-Binding Protein A, subunit A"/>
    <property type="match status" value="9"/>
</dbReference>
<dbReference type="InterPro" id="IPR016187">
    <property type="entry name" value="CTDL_fold"/>
</dbReference>
<dbReference type="CDD" id="cd00037">
    <property type="entry name" value="CLECT"/>
    <property type="match status" value="7"/>
</dbReference>
<feature type="domain" description="C-type lectin" evidence="4">
    <location>
        <begin position="11"/>
        <end position="135"/>
    </location>
</feature>
<sequence length="1941" mass="220639">MCDGNDNWHHINKSCIKYFEQEETWFQSRSICKTEGGDLYYPKSYEMVMSIGDLLVCRTVDEQAWIGVQPGRFLGVDNSTMRYQPWQGSNRSHRILKRYIYASRQKGNTCVLSNPLASFYWEVEPCDSRKKFICEKPQGTCPDGWRRSKDMCFQIYDSTNLITTWVGAYNYCKSQGTDLAVIESLDEEQTLEAFLRTRRVTEAWIGCSEVRHLITILSLYITDINVTDTIQWIDGRSLSSVSYKHWAHGRLGSSWSNTYCFNNKPFICKKKVVAPLLQPTPPPATSHCDPGWKLYNSNCYYFGAAYNMTGYSWDNARRYCFSQNADLTTIKDPMEQSFITCKKEEKKNRINLYTCISETSHISNSSETSNISNSSETSYNWINMEAVGSAWIGLKYYKDYKQYLWSVDHSPANYKNYYPGEPDDLDSGQACIQILAGRQDYTGSWDDGNCSTPQDFICKKAAVGTWSYRCGPSWTYNSLDEFCYQIVTDAFKTWADANYDCKQRGGYLLSISGPKEQTFIQAMLNTGVYLSIQANYWIGASDATQEGGWEWIDNAPFSYLHWHPVSSLTVVTVPAWGYQWNDKRCDKEQHYICKKIPDPPTQKPGAPTQTTSKKCVVQPMISGEYSLLDSQSLSASSSRDSTHGPASSRWYPGSRGGWSSQTTTSNEYIQATFYNVVVIKGIITVGRSDANEWVTQYRIRYQYDYFDEWLWYEEPPGTVKIFTGNTDNVNPVNRTIQFPIEAKAVRLYPLKYNRGMSLRWEVLGCIEEFCTPDYAVSGPLIVMDVQFRTSSNSDSNHAGPAARLSPIRQGVQIACWRPASMDTNQYIQVDLGNTLIIRGVTTMGNPDAQEWVTEYQISYGMMKFQGNTDNNDTVTNFFKGHFQGRFLRLWPTQWHGAIAVRLDILVCTHGCKGLALISGPKTITDDMLNATSSLDSQHGPARSRLNQPAQGNFAGGWTAQYNDLHQYIQADLGSIIQITGVATQGREDGSGQWVKSYYLSYSQDGNNWVSYSGIQRNALHLLYIPFLARYVRLWPRSWNNQISLRWELYGCPGHDSNVKVLIVIFMFILGHDSNVQVVILIFRYILGPDCNVQVLILMFTFNLGPDSNVQVVILIFRYILGPDCNVQDLILMFRYILGPDSGFSLGCYADDTHDRDLPLEPFTDPTVGMWPPMCIHHCFRKGYYYAGIQAQYKCFCGNTYGRYGPSTSCNMNCYPRTRFHCGGLTSNIIYSTGLIPQNEVCPPQWKSYKDYCYLVLLDRKTWKEARYDCHMMGGDLATINSQAEQDLIYSIINGKHSMLNFLTDGGKDVWIGLNDKVEENLFQWARGEPVMYTNWDIHQPEHPANQDEDCVMIAPGLGGWRDEVCDSTHQYVCQAHKHSSNQPSTVTQSTGCEKGWDAYRWSCYLYIDMQRNYNDAYTLCRSRGATFVKIEDRYEQAYLSSVLGSRKGKYWTYITDAYSPGTFKFLDGACQGCCVAIDTGNSAGLWNDILCNSTVGAICEKTSSGAFVKSLINYPDARNRLLDYDGALQDCRKQSTDLVSFHNQTSLNLLYKHLSQGRSYWLGLDARTSVNSKLVYRWTDQTPLDFIFWNPNEPNNYHGAERCAQITSYGAKKWNDVRCSARMGWICKMRRGIKFDNRSFYLQPENLYLGIVVKTQKHAETNDKESPSANYQPRTTMNFVLPTVSGGAGSCGSALTGWKYYNNHCYIAIDGVGKMSKTWREARQWCANNGADLVAINTIFEQIFVNQQLWNPQNIKLEKRGPFKILSKGHTIARDWILVTNITTTDLWIGLSEIDFEYGYRRNLDIQLQPYKPIKVTHGGPTGSTVGFVNWAPGQPDDYDGAEDCVEYQVAKTKWNDAHCAEKKGFMCELSLSATPPPTVPSAVQGYCPVGFSGYKNRCFKVVIAHMNWTQASKSCQSLGGGRKGYYLASILNKYESGFIM</sequence>
<dbReference type="EMBL" id="JARBDR010000923">
    <property type="protein sequence ID" value="KAJ8297631.1"/>
    <property type="molecule type" value="Genomic_DNA"/>
</dbReference>
<dbReference type="InterPro" id="IPR050111">
    <property type="entry name" value="C-type_lectin/snaclec_domain"/>
</dbReference>
<dbReference type="SMART" id="SM00321">
    <property type="entry name" value="WSC"/>
    <property type="match status" value="1"/>
</dbReference>
<dbReference type="CDD" id="cd00057">
    <property type="entry name" value="FA58C"/>
    <property type="match status" value="2"/>
</dbReference>
<dbReference type="InterPro" id="IPR008979">
    <property type="entry name" value="Galactose-bd-like_sf"/>
</dbReference>
<keyword evidence="1" id="KW-1015">Disulfide bond</keyword>
<evidence type="ECO:0000259" key="4">
    <source>
        <dbReference type="PROSITE" id="PS50041"/>
    </source>
</evidence>
<name>A0ABQ9DZL3_TEGGR</name>
<dbReference type="InterPro" id="IPR016186">
    <property type="entry name" value="C-type_lectin-like/link_sf"/>
</dbReference>
<dbReference type="InterPro" id="IPR002889">
    <property type="entry name" value="WSC_carb-bd"/>
</dbReference>
<protein>
    <submittedName>
        <fullName evidence="6">Uncharacterized protein</fullName>
    </submittedName>
</protein>
<feature type="domain" description="C-type lectin" evidence="4">
    <location>
        <begin position="1248"/>
        <end position="1374"/>
    </location>
</feature>
<dbReference type="InterPro" id="IPR001304">
    <property type="entry name" value="C-type_lectin-like"/>
</dbReference>
<feature type="domain" description="C-type lectin" evidence="4">
    <location>
        <begin position="479"/>
        <end position="594"/>
    </location>
</feature>
<evidence type="ECO:0000313" key="6">
    <source>
        <dbReference type="EMBL" id="KAJ8297631.1"/>
    </source>
</evidence>
<organism evidence="6 7">
    <name type="scientific">Tegillarca granosa</name>
    <name type="common">Malaysian cockle</name>
    <name type="synonym">Anadara granosa</name>
    <dbReference type="NCBI Taxonomy" id="220873"/>
    <lineage>
        <taxon>Eukaryota</taxon>
        <taxon>Metazoa</taxon>
        <taxon>Spiralia</taxon>
        <taxon>Lophotrochozoa</taxon>
        <taxon>Mollusca</taxon>
        <taxon>Bivalvia</taxon>
        <taxon>Autobranchia</taxon>
        <taxon>Pteriomorphia</taxon>
        <taxon>Arcoida</taxon>
        <taxon>Arcoidea</taxon>
        <taxon>Arcidae</taxon>
        <taxon>Tegillarca</taxon>
    </lineage>
</organism>
<dbReference type="SUPFAM" id="SSF49785">
    <property type="entry name" value="Galactose-binding domain-like"/>
    <property type="match status" value="3"/>
</dbReference>
<dbReference type="PROSITE" id="PS50022">
    <property type="entry name" value="FA58C_3"/>
    <property type="match status" value="3"/>
</dbReference>
<dbReference type="Pfam" id="PF01822">
    <property type="entry name" value="WSC"/>
    <property type="match status" value="1"/>
</dbReference>
<dbReference type="Gene3D" id="2.60.120.260">
    <property type="entry name" value="Galactose-binding domain-like"/>
    <property type="match status" value="3"/>
</dbReference>
<dbReference type="SMART" id="SM00231">
    <property type="entry name" value="FA58C"/>
    <property type="match status" value="3"/>
</dbReference>
<dbReference type="PROSITE" id="PS00615">
    <property type="entry name" value="C_TYPE_LECTIN_1"/>
    <property type="match status" value="4"/>
</dbReference>
<feature type="domain" description="C-type lectin" evidence="4">
    <location>
        <begin position="295"/>
        <end position="459"/>
    </location>
</feature>
<feature type="domain" description="WSC" evidence="5">
    <location>
        <begin position="1141"/>
        <end position="1233"/>
    </location>
</feature>
<dbReference type="PROSITE" id="PS01285">
    <property type="entry name" value="FA58C_1"/>
    <property type="match status" value="1"/>
</dbReference>
<dbReference type="InterPro" id="IPR000421">
    <property type="entry name" value="FA58C"/>
</dbReference>
<dbReference type="PROSITE" id="PS01286">
    <property type="entry name" value="FA58C_2"/>
    <property type="match status" value="2"/>
</dbReference>
<comment type="caution">
    <text evidence="6">The sequence shown here is derived from an EMBL/GenBank/DDBJ whole genome shotgun (WGS) entry which is preliminary data.</text>
</comment>
<accession>A0ABQ9DZL3</accession>
<evidence type="ECO:0000259" key="3">
    <source>
        <dbReference type="PROSITE" id="PS50022"/>
    </source>
</evidence>
<keyword evidence="7" id="KW-1185">Reference proteome</keyword>
<feature type="domain" description="C-type lectin" evidence="4">
    <location>
        <begin position="1701"/>
        <end position="1869"/>
    </location>
</feature>
<feature type="domain" description="C-type lectin" evidence="4">
    <location>
        <begin position="1524"/>
        <end position="1628"/>
    </location>
</feature>
<reference evidence="6 7" key="1">
    <citation type="submission" date="2022-12" db="EMBL/GenBank/DDBJ databases">
        <title>Chromosome-level genome of Tegillarca granosa.</title>
        <authorList>
            <person name="Kim J."/>
        </authorList>
    </citation>
    <scope>NUCLEOTIDE SEQUENCE [LARGE SCALE GENOMIC DNA]</scope>
    <source>
        <strain evidence="6">Teg-2019</strain>
        <tissue evidence="6">Adductor muscle</tissue>
    </source>
</reference>
<dbReference type="Pfam" id="PF00754">
    <property type="entry name" value="F5_F8_type_C"/>
    <property type="match status" value="3"/>
</dbReference>
<dbReference type="PROSITE" id="PS51212">
    <property type="entry name" value="WSC"/>
    <property type="match status" value="1"/>
</dbReference>
<proteinExistence type="predicted"/>
<dbReference type="Proteomes" id="UP001217089">
    <property type="component" value="Unassembled WGS sequence"/>
</dbReference>
<feature type="domain" description="C-type lectin" evidence="4">
    <location>
        <begin position="1399"/>
        <end position="1500"/>
    </location>
</feature>
<feature type="domain" description="C-type lectin" evidence="4">
    <location>
        <begin position="148"/>
        <end position="269"/>
    </location>
</feature>
<dbReference type="Pfam" id="PF00059">
    <property type="entry name" value="Lectin_C"/>
    <property type="match status" value="8"/>
</dbReference>
<evidence type="ECO:0000259" key="5">
    <source>
        <dbReference type="PROSITE" id="PS51212"/>
    </source>
</evidence>
<feature type="domain" description="F5/8 type C" evidence="3">
    <location>
        <begin position="907"/>
        <end position="1051"/>
    </location>
</feature>
<evidence type="ECO:0000256" key="2">
    <source>
        <dbReference type="SAM" id="MobiDB-lite"/>
    </source>
</evidence>
<feature type="domain" description="F5/8 type C" evidence="3">
    <location>
        <begin position="769"/>
        <end position="905"/>
    </location>
</feature>
<dbReference type="SMART" id="SM00034">
    <property type="entry name" value="CLECT"/>
    <property type="match status" value="8"/>
</dbReference>
<dbReference type="PANTHER" id="PTHR22803">
    <property type="entry name" value="MANNOSE, PHOSPHOLIPASE, LECTIN RECEPTOR RELATED"/>
    <property type="match status" value="1"/>
</dbReference>
<gene>
    <name evidence="6" type="ORF">KUTeg_024162</name>
</gene>
<evidence type="ECO:0000313" key="7">
    <source>
        <dbReference type="Proteomes" id="UP001217089"/>
    </source>
</evidence>
<dbReference type="InterPro" id="IPR018378">
    <property type="entry name" value="C-type_lectin_CS"/>
</dbReference>
<dbReference type="SUPFAM" id="SSF56436">
    <property type="entry name" value="C-type lectin-like"/>
    <property type="match status" value="9"/>
</dbReference>
<feature type="domain" description="F5/8 type C" evidence="3">
    <location>
        <begin position="616"/>
        <end position="765"/>
    </location>
</feature>
<dbReference type="PROSITE" id="PS50041">
    <property type="entry name" value="C_TYPE_LECTIN_2"/>
    <property type="match status" value="8"/>
</dbReference>